<dbReference type="EMBL" id="QCYY01003223">
    <property type="protein sequence ID" value="ROT64611.1"/>
    <property type="molecule type" value="Genomic_DNA"/>
</dbReference>
<reference evidence="10 11" key="2">
    <citation type="submission" date="2019-01" db="EMBL/GenBank/DDBJ databases">
        <title>The decoding of complex shrimp genome reveals the adaptation for benthos swimmer, frequently molting mechanism and breeding impact on genome.</title>
        <authorList>
            <person name="Sun Y."/>
            <person name="Gao Y."/>
            <person name="Yu Y."/>
        </authorList>
    </citation>
    <scope>NUCLEOTIDE SEQUENCE [LARGE SCALE GENOMIC DNA]</scope>
    <source>
        <tissue evidence="10">Muscle</tissue>
    </source>
</reference>
<keyword evidence="6" id="KW-0808">Transferase</keyword>
<dbReference type="Gene3D" id="3.20.10.10">
    <property type="entry name" value="D-amino Acid Aminotransferase, subunit A, domain 2"/>
    <property type="match status" value="1"/>
</dbReference>
<keyword evidence="11" id="KW-1185">Reference proteome</keyword>
<dbReference type="NCBIfam" id="NF009897">
    <property type="entry name" value="PRK13357.1"/>
    <property type="match status" value="1"/>
</dbReference>
<evidence type="ECO:0000313" key="10">
    <source>
        <dbReference type="EMBL" id="ROT64611.1"/>
    </source>
</evidence>
<dbReference type="InterPro" id="IPR005786">
    <property type="entry name" value="B_amino_transII"/>
</dbReference>
<evidence type="ECO:0000256" key="1">
    <source>
        <dbReference type="ARBA" id="ARBA00001933"/>
    </source>
</evidence>
<organism evidence="10 11">
    <name type="scientific">Penaeus vannamei</name>
    <name type="common">Whiteleg shrimp</name>
    <name type="synonym">Litopenaeus vannamei</name>
    <dbReference type="NCBI Taxonomy" id="6689"/>
    <lineage>
        <taxon>Eukaryota</taxon>
        <taxon>Metazoa</taxon>
        <taxon>Ecdysozoa</taxon>
        <taxon>Arthropoda</taxon>
        <taxon>Crustacea</taxon>
        <taxon>Multicrustacea</taxon>
        <taxon>Malacostraca</taxon>
        <taxon>Eumalacostraca</taxon>
        <taxon>Eucarida</taxon>
        <taxon>Decapoda</taxon>
        <taxon>Dendrobranchiata</taxon>
        <taxon>Penaeoidea</taxon>
        <taxon>Penaeidae</taxon>
        <taxon>Penaeus</taxon>
    </lineage>
</organism>
<dbReference type="STRING" id="6689.A0A423SK94"/>
<dbReference type="InterPro" id="IPR033939">
    <property type="entry name" value="BCAT_family"/>
</dbReference>
<dbReference type="CDD" id="cd01557">
    <property type="entry name" value="BCAT_beta_family"/>
    <property type="match status" value="1"/>
</dbReference>
<name>A0A423SK94_PENVA</name>
<keyword evidence="8" id="KW-0100">Branched-chain amino acid biosynthesis</keyword>
<dbReference type="AlphaFoldDB" id="A0A423SK94"/>
<evidence type="ECO:0000256" key="4">
    <source>
        <dbReference type="ARBA" id="ARBA00022576"/>
    </source>
</evidence>
<evidence type="ECO:0000256" key="2">
    <source>
        <dbReference type="ARBA" id="ARBA00009320"/>
    </source>
</evidence>
<dbReference type="InterPro" id="IPR043131">
    <property type="entry name" value="BCAT-like_N"/>
</dbReference>
<comment type="cofactor">
    <cofactor evidence="1">
        <name>pyridoxal 5'-phosphate</name>
        <dbReference type="ChEBI" id="CHEBI:597326"/>
    </cofactor>
</comment>
<evidence type="ECO:0000256" key="3">
    <source>
        <dbReference type="ARBA" id="ARBA00013053"/>
    </source>
</evidence>
<feature type="modified residue" description="N6-(pyridoxal phosphate)lysine" evidence="9">
    <location>
        <position position="245"/>
    </location>
</feature>
<dbReference type="OrthoDB" id="1732691at2759"/>
<dbReference type="PIRSF" id="PIRSF006468">
    <property type="entry name" value="BCAT1"/>
    <property type="match status" value="1"/>
</dbReference>
<gene>
    <name evidence="10" type="ORF">C7M84_017442</name>
</gene>
<dbReference type="InterPro" id="IPR036038">
    <property type="entry name" value="Aminotransferase-like"/>
</dbReference>
<dbReference type="EC" id="2.6.1.42" evidence="3"/>
<dbReference type="FunFam" id="3.30.470.10:FF:000002">
    <property type="entry name" value="Branched-chain-amino-acid aminotransferase"/>
    <property type="match status" value="1"/>
</dbReference>
<reference evidence="10 11" key="1">
    <citation type="submission" date="2018-04" db="EMBL/GenBank/DDBJ databases">
        <authorList>
            <person name="Zhang X."/>
            <person name="Yuan J."/>
            <person name="Li F."/>
            <person name="Xiang J."/>
        </authorList>
    </citation>
    <scope>NUCLEOTIDE SEQUENCE [LARGE SCALE GENOMIC DNA]</scope>
    <source>
        <tissue evidence="10">Muscle</tissue>
    </source>
</reference>
<dbReference type="GO" id="GO:0009099">
    <property type="term" value="P:L-valine biosynthetic process"/>
    <property type="evidence" value="ECO:0007669"/>
    <property type="project" value="TreeGrafter"/>
</dbReference>
<dbReference type="GO" id="GO:0009098">
    <property type="term" value="P:L-leucine biosynthetic process"/>
    <property type="evidence" value="ECO:0007669"/>
    <property type="project" value="TreeGrafter"/>
</dbReference>
<comment type="caution">
    <text evidence="10">The sequence shown here is derived from an EMBL/GenBank/DDBJ whole genome shotgun (WGS) entry which is preliminary data.</text>
</comment>
<evidence type="ECO:0000256" key="9">
    <source>
        <dbReference type="PIRSR" id="PIRSR006468-1"/>
    </source>
</evidence>
<keyword evidence="7" id="KW-0663">Pyridoxal phosphate</keyword>
<comment type="similarity">
    <text evidence="2">Belongs to the class-IV pyridoxal-phosphate-dependent aminotransferase family.</text>
</comment>
<evidence type="ECO:0000256" key="5">
    <source>
        <dbReference type="ARBA" id="ARBA00022605"/>
    </source>
</evidence>
<protein>
    <recommendedName>
        <fullName evidence="3">branched-chain-amino-acid transaminase</fullName>
        <ecNumber evidence="3">2.6.1.42</ecNumber>
    </recommendedName>
</protein>
<dbReference type="GO" id="GO:0004084">
    <property type="term" value="F:branched-chain-amino-acid transaminase activity"/>
    <property type="evidence" value="ECO:0007669"/>
    <property type="project" value="UniProtKB-EC"/>
</dbReference>
<dbReference type="FunFam" id="3.20.10.10:FF:000004">
    <property type="entry name" value="Branched-chain-amino-acid aminotransferase"/>
    <property type="match status" value="1"/>
</dbReference>
<dbReference type="Gene3D" id="3.30.470.10">
    <property type="match status" value="1"/>
</dbReference>
<evidence type="ECO:0000256" key="8">
    <source>
        <dbReference type="ARBA" id="ARBA00023304"/>
    </source>
</evidence>
<keyword evidence="5" id="KW-0028">Amino-acid biosynthesis</keyword>
<dbReference type="PANTHER" id="PTHR11825:SF44">
    <property type="entry name" value="BRANCHED-CHAIN-AMINO-ACID AMINOTRANSFERASE"/>
    <property type="match status" value="1"/>
</dbReference>
<dbReference type="InterPro" id="IPR043132">
    <property type="entry name" value="BCAT-like_C"/>
</dbReference>
<dbReference type="Pfam" id="PF01063">
    <property type="entry name" value="Aminotran_4"/>
    <property type="match status" value="1"/>
</dbReference>
<accession>A0A423SK94</accession>
<dbReference type="GO" id="GO:0005739">
    <property type="term" value="C:mitochondrion"/>
    <property type="evidence" value="ECO:0007669"/>
    <property type="project" value="TreeGrafter"/>
</dbReference>
<dbReference type="Proteomes" id="UP000283509">
    <property type="component" value="Unassembled WGS sequence"/>
</dbReference>
<evidence type="ECO:0000313" key="11">
    <source>
        <dbReference type="Proteomes" id="UP000283509"/>
    </source>
</evidence>
<proteinExistence type="inferred from homology"/>
<dbReference type="SUPFAM" id="SSF56752">
    <property type="entry name" value="D-aminoacid aminotransferase-like PLP-dependent enzymes"/>
    <property type="match status" value="1"/>
</dbReference>
<dbReference type="NCBIfam" id="TIGR01123">
    <property type="entry name" value="ilvE_II"/>
    <property type="match status" value="1"/>
</dbReference>
<sequence length="409" mass="46122">MNDQDWRSAAPVAKLRDYARSRSWRIGTQPRVVLSHGVRYLSSRTTFKASDLQIEFCTPDQLKKKPAVSDLVFGRHFTDHMLEIYWDDKAGWGQPRITPFHDLRLHPAAKVLHYAVELFEGMKAFRGRDDEIRLFRPDKNMERMNRTAARSALPNFDGNELIEILKKLISIDQEWVPHAESSSLYIRPTMIGTEPTLGVQRPTNALLFVILSPVGPYFSSGFKPVSLLADPEFVRAWPGGCGMMKMGSNYGPTLAIQKIAEERGLQQVLWLFGPDHKITEVGAMNIMVFLDKGNGEKELVTPPLHGLILPGVTRDTLLTLGRQWGEFTVSERDITMAEVVQAESEGKLLEIFGAGTAAVVTPVGEIHYQGKVIKMPTLKPEESLAQRYFNTIKEIQYGHVSHEWSVPIE</sequence>
<dbReference type="PANTHER" id="PTHR11825">
    <property type="entry name" value="SUBGROUP IIII AMINOTRANSFERASE"/>
    <property type="match status" value="1"/>
</dbReference>
<dbReference type="InterPro" id="IPR001544">
    <property type="entry name" value="Aminotrans_IV"/>
</dbReference>
<evidence type="ECO:0000256" key="7">
    <source>
        <dbReference type="ARBA" id="ARBA00022898"/>
    </source>
</evidence>
<evidence type="ECO:0000256" key="6">
    <source>
        <dbReference type="ARBA" id="ARBA00022679"/>
    </source>
</evidence>
<keyword evidence="4" id="KW-0032">Aminotransferase</keyword>